<protein>
    <submittedName>
        <fullName evidence="2">CLUMA_CG018560, isoform A</fullName>
    </submittedName>
</protein>
<reference evidence="2 3" key="1">
    <citation type="submission" date="2015-04" db="EMBL/GenBank/DDBJ databases">
        <authorList>
            <person name="Syromyatnikov M.Y."/>
            <person name="Popov V.N."/>
        </authorList>
    </citation>
    <scope>NUCLEOTIDE SEQUENCE [LARGE SCALE GENOMIC DNA]</scope>
</reference>
<dbReference type="Proteomes" id="UP000183832">
    <property type="component" value="Unassembled WGS sequence"/>
</dbReference>
<accession>A0A1J1IYY9</accession>
<keyword evidence="1" id="KW-0472">Membrane</keyword>
<evidence type="ECO:0000313" key="2">
    <source>
        <dbReference type="EMBL" id="CRL05429.1"/>
    </source>
</evidence>
<evidence type="ECO:0000256" key="1">
    <source>
        <dbReference type="SAM" id="Phobius"/>
    </source>
</evidence>
<keyword evidence="3" id="KW-1185">Reference proteome</keyword>
<dbReference type="EMBL" id="CVRI01000064">
    <property type="protein sequence ID" value="CRL05429.1"/>
    <property type="molecule type" value="Genomic_DNA"/>
</dbReference>
<organism evidence="2 3">
    <name type="scientific">Clunio marinus</name>
    <dbReference type="NCBI Taxonomy" id="568069"/>
    <lineage>
        <taxon>Eukaryota</taxon>
        <taxon>Metazoa</taxon>
        <taxon>Ecdysozoa</taxon>
        <taxon>Arthropoda</taxon>
        <taxon>Hexapoda</taxon>
        <taxon>Insecta</taxon>
        <taxon>Pterygota</taxon>
        <taxon>Neoptera</taxon>
        <taxon>Endopterygota</taxon>
        <taxon>Diptera</taxon>
        <taxon>Nematocera</taxon>
        <taxon>Chironomoidea</taxon>
        <taxon>Chironomidae</taxon>
        <taxon>Clunio</taxon>
    </lineage>
</organism>
<gene>
    <name evidence="2" type="ORF">CLUMA_CG018560</name>
</gene>
<sequence>MKCALIITLFCNEKQSFECLSFHYASPKSSLTNASYSAYETKKYREKEVENNSSQCTHTSCLRSRQQCLILLICNNFFLLVVIDTFLLFNSFTDV</sequence>
<feature type="transmembrane region" description="Helical" evidence="1">
    <location>
        <begin position="68"/>
        <end position="89"/>
    </location>
</feature>
<evidence type="ECO:0000313" key="3">
    <source>
        <dbReference type="Proteomes" id="UP000183832"/>
    </source>
</evidence>
<keyword evidence="1" id="KW-0812">Transmembrane</keyword>
<proteinExistence type="predicted"/>
<keyword evidence="1" id="KW-1133">Transmembrane helix</keyword>
<name>A0A1J1IYY9_9DIPT</name>
<dbReference type="AlphaFoldDB" id="A0A1J1IYY9"/>